<feature type="region of interest" description="Disordered" evidence="1">
    <location>
        <begin position="56"/>
        <end position="96"/>
    </location>
</feature>
<evidence type="ECO:0000313" key="3">
    <source>
        <dbReference type="Proteomes" id="UP000019335"/>
    </source>
</evidence>
<accession>W7TW44</accession>
<reference evidence="2 3" key="1">
    <citation type="journal article" date="2014" name="Mol. Plant">
        <title>Chromosome Scale Genome Assembly and Transcriptome Profiling of Nannochloropsis gaditana in Nitrogen Depletion.</title>
        <authorList>
            <person name="Corteggiani Carpinelli E."/>
            <person name="Telatin A."/>
            <person name="Vitulo N."/>
            <person name="Forcato C."/>
            <person name="D'Angelo M."/>
            <person name="Schiavon R."/>
            <person name="Vezzi A."/>
            <person name="Giacometti G.M."/>
            <person name="Morosinotto T."/>
            <person name="Valle G."/>
        </authorList>
    </citation>
    <scope>NUCLEOTIDE SEQUENCE [LARGE SCALE GENOMIC DNA]</scope>
    <source>
        <strain evidence="2 3">B-31</strain>
    </source>
</reference>
<dbReference type="Proteomes" id="UP000019335">
    <property type="component" value="Chromosome 6"/>
</dbReference>
<evidence type="ECO:0000313" key="2">
    <source>
        <dbReference type="EMBL" id="EWM27748.1"/>
    </source>
</evidence>
<evidence type="ECO:0000256" key="1">
    <source>
        <dbReference type="SAM" id="MobiDB-lite"/>
    </source>
</evidence>
<dbReference type="EMBL" id="AZIL01000424">
    <property type="protein sequence ID" value="EWM27748.1"/>
    <property type="molecule type" value="Genomic_DNA"/>
</dbReference>
<dbReference type="AlphaFoldDB" id="W7TW44"/>
<proteinExistence type="predicted"/>
<sequence>MLPAPRHLRQPRHTRASVLQRGFDPFDPKEQMVQIPHVRFIFNSILRDTRTETTVMERQGWAGGERRASTMENRTNIARRDREHRRRPTSSERFHS</sequence>
<organism evidence="2 3">
    <name type="scientific">Nannochloropsis gaditana</name>
    <dbReference type="NCBI Taxonomy" id="72520"/>
    <lineage>
        <taxon>Eukaryota</taxon>
        <taxon>Sar</taxon>
        <taxon>Stramenopiles</taxon>
        <taxon>Ochrophyta</taxon>
        <taxon>Eustigmatophyceae</taxon>
        <taxon>Eustigmatales</taxon>
        <taxon>Monodopsidaceae</taxon>
        <taxon>Nannochloropsis</taxon>
    </lineage>
</organism>
<comment type="caution">
    <text evidence="2">The sequence shown here is derived from an EMBL/GenBank/DDBJ whole genome shotgun (WGS) entry which is preliminary data.</text>
</comment>
<keyword evidence="3" id="KW-1185">Reference proteome</keyword>
<gene>
    <name evidence="2" type="ORF">Naga_100034g39</name>
</gene>
<name>W7TW44_9STRA</name>
<protein>
    <submittedName>
        <fullName evidence="2">Uncharacterized protein</fullName>
    </submittedName>
</protein>